<dbReference type="Pfam" id="PF01381">
    <property type="entry name" value="HTH_3"/>
    <property type="match status" value="1"/>
</dbReference>
<evidence type="ECO:0000256" key="1">
    <source>
        <dbReference type="ARBA" id="ARBA00023125"/>
    </source>
</evidence>
<keyword evidence="1" id="KW-0238">DNA-binding</keyword>
<dbReference type="GO" id="GO:0003700">
    <property type="term" value="F:DNA-binding transcription factor activity"/>
    <property type="evidence" value="ECO:0007669"/>
    <property type="project" value="TreeGrafter"/>
</dbReference>
<dbReference type="PROSITE" id="PS50943">
    <property type="entry name" value="HTH_CROC1"/>
    <property type="match status" value="1"/>
</dbReference>
<dbReference type="Gene3D" id="1.10.260.40">
    <property type="entry name" value="lambda repressor-like DNA-binding domains"/>
    <property type="match status" value="1"/>
</dbReference>
<dbReference type="InterPro" id="IPR010982">
    <property type="entry name" value="Lambda_DNA-bd_dom_sf"/>
</dbReference>
<dbReference type="SUPFAM" id="SSF47413">
    <property type="entry name" value="lambda repressor-like DNA-binding domains"/>
    <property type="match status" value="1"/>
</dbReference>
<name>I4A690_DESDJ</name>
<dbReference type="EMBL" id="CP003348">
    <property type="protein sequence ID" value="AFL99474.1"/>
    <property type="molecule type" value="Genomic_DNA"/>
</dbReference>
<dbReference type="OrthoDB" id="1684348at2"/>
<dbReference type="eggNOG" id="COG1476">
    <property type="taxonomic scope" value="Bacteria"/>
</dbReference>
<dbReference type="HOGENOM" id="CLU_066192_44_5_9"/>
<dbReference type="KEGG" id="ddh:Desde_1041"/>
<proteinExistence type="predicted"/>
<dbReference type="InterPro" id="IPR001387">
    <property type="entry name" value="Cro/C1-type_HTH"/>
</dbReference>
<dbReference type="CDD" id="cd00093">
    <property type="entry name" value="HTH_XRE"/>
    <property type="match status" value="1"/>
</dbReference>
<reference evidence="4" key="1">
    <citation type="submission" date="2012-06" db="EMBL/GenBank/DDBJ databases">
        <title>Complete sequence of Desulfitobacterium dehalogenans ATCC 51507.</title>
        <authorList>
            <person name="Lucas S."/>
            <person name="Han J."/>
            <person name="Lapidus A."/>
            <person name="Cheng J.-F."/>
            <person name="Goodwin L."/>
            <person name="Pitluck S."/>
            <person name="Peters L."/>
            <person name="Ovchinnikova G."/>
            <person name="Teshima H."/>
            <person name="Detter J.C."/>
            <person name="Han C."/>
            <person name="Tapia R."/>
            <person name="Land M."/>
            <person name="Hauser L."/>
            <person name="Kyrpides N."/>
            <person name="Ivanova N."/>
            <person name="Pagani I."/>
            <person name="Kruse T."/>
            <person name="de Vos W.M."/>
            <person name="Smidt H."/>
            <person name="Woyke T."/>
        </authorList>
    </citation>
    <scope>NUCLEOTIDE SEQUENCE [LARGE SCALE GENOMIC DNA]</scope>
    <source>
        <strain evidence="4">ATCC 51507 / DSM 9161 / JW/IU-DC1</strain>
    </source>
</reference>
<dbReference type="AlphaFoldDB" id="I4A690"/>
<dbReference type="InterPro" id="IPR050807">
    <property type="entry name" value="TransReg_Diox_bact_type"/>
</dbReference>
<feature type="domain" description="HTH cro/C1-type" evidence="2">
    <location>
        <begin position="6"/>
        <end position="60"/>
    </location>
</feature>
<dbReference type="STRING" id="756499.Desde_1041"/>
<dbReference type="GO" id="GO:0003677">
    <property type="term" value="F:DNA binding"/>
    <property type="evidence" value="ECO:0007669"/>
    <property type="project" value="UniProtKB-KW"/>
</dbReference>
<dbReference type="GO" id="GO:0005829">
    <property type="term" value="C:cytosol"/>
    <property type="evidence" value="ECO:0007669"/>
    <property type="project" value="TreeGrafter"/>
</dbReference>
<dbReference type="PANTHER" id="PTHR46797">
    <property type="entry name" value="HTH-TYPE TRANSCRIPTIONAL REGULATOR"/>
    <property type="match status" value="1"/>
</dbReference>
<dbReference type="Proteomes" id="UP000006053">
    <property type="component" value="Chromosome"/>
</dbReference>
<reference evidence="3 4" key="2">
    <citation type="journal article" date="2015" name="J. Bacteriol.">
        <title>Genomic, proteomic, and biochemical analysis of the organohalide respiratory pathway in Desulfitobacterium dehalogenans.</title>
        <authorList>
            <person name="Kruse T."/>
            <person name="van de Pas B.A."/>
            <person name="Atteia A."/>
            <person name="Krab K."/>
            <person name="Hagen W.R."/>
            <person name="Goodwin L."/>
            <person name="Chain P."/>
            <person name="Boeren S."/>
            <person name="Maphosa F."/>
            <person name="Schraa G."/>
            <person name="de Vos W.M."/>
            <person name="van der Oost J."/>
            <person name="Smidt H."/>
            <person name="Stams A.J."/>
        </authorList>
    </citation>
    <scope>NUCLEOTIDE SEQUENCE [LARGE SCALE GENOMIC DNA]</scope>
    <source>
        <strain evidence="4">ATCC 51507 / DSM 9161 / JW/IU-DC1</strain>
    </source>
</reference>
<dbReference type="PANTHER" id="PTHR46797:SF1">
    <property type="entry name" value="METHYLPHOSPHONATE SYNTHASE"/>
    <property type="match status" value="1"/>
</dbReference>
<gene>
    <name evidence="3" type="ordered locus">Desde_1041</name>
</gene>
<evidence type="ECO:0000313" key="3">
    <source>
        <dbReference type="EMBL" id="AFL99474.1"/>
    </source>
</evidence>
<sequence>MTRYWLAKIRLEAEKTHEEVAEVVGIKRQYYSMIENGERNPSVKVAQKIAEVLGFKWTLFFEDNGNELKRA</sequence>
<dbReference type="SMART" id="SM00530">
    <property type="entry name" value="HTH_XRE"/>
    <property type="match status" value="1"/>
</dbReference>
<accession>I4A690</accession>
<evidence type="ECO:0000259" key="2">
    <source>
        <dbReference type="PROSITE" id="PS50943"/>
    </source>
</evidence>
<dbReference type="RefSeq" id="WP_014792966.1">
    <property type="nucleotide sequence ID" value="NC_018017.1"/>
</dbReference>
<protein>
    <submittedName>
        <fullName evidence="3">Putative transcriptional regulator</fullName>
    </submittedName>
</protein>
<evidence type="ECO:0000313" key="4">
    <source>
        <dbReference type="Proteomes" id="UP000006053"/>
    </source>
</evidence>
<organism evidence="3 4">
    <name type="scientific">Desulfitobacterium dehalogenans (strain ATCC 51507 / DSM 9161 / JW/IU-DC1)</name>
    <dbReference type="NCBI Taxonomy" id="756499"/>
    <lineage>
        <taxon>Bacteria</taxon>
        <taxon>Bacillati</taxon>
        <taxon>Bacillota</taxon>
        <taxon>Clostridia</taxon>
        <taxon>Eubacteriales</taxon>
        <taxon>Desulfitobacteriaceae</taxon>
        <taxon>Desulfitobacterium</taxon>
    </lineage>
</organism>
<keyword evidence="4" id="KW-1185">Reference proteome</keyword>